<gene>
    <name evidence="1" type="ORF">Cob_v009998</name>
</gene>
<dbReference type="AlphaFoldDB" id="A0A484FFN1"/>
<name>A0A484FFN1_COLOR</name>
<sequence>MGHGRLHKYYLSFRTRYRGQHTNGALDLTKGCQTLLSHYLIPSKNAEAKSRRKKDKASRGGQLCHSLANINDEVLLQGTYIVLRLASTLQSRLISGRVSLG</sequence>
<proteinExistence type="predicted"/>
<evidence type="ECO:0000313" key="1">
    <source>
        <dbReference type="EMBL" id="TDZ16923.1"/>
    </source>
</evidence>
<comment type="caution">
    <text evidence="1">The sequence shown here is derived from an EMBL/GenBank/DDBJ whole genome shotgun (WGS) entry which is preliminary data.</text>
</comment>
<accession>A0A484FFN1</accession>
<organism evidence="1 2">
    <name type="scientific">Colletotrichum orbiculare (strain 104-T / ATCC 96160 / CBS 514.97 / LARS 414 / MAFF 240422)</name>
    <name type="common">Cucumber anthracnose fungus</name>
    <name type="synonym">Colletotrichum lagenarium</name>
    <dbReference type="NCBI Taxonomy" id="1213857"/>
    <lineage>
        <taxon>Eukaryota</taxon>
        <taxon>Fungi</taxon>
        <taxon>Dikarya</taxon>
        <taxon>Ascomycota</taxon>
        <taxon>Pezizomycotina</taxon>
        <taxon>Sordariomycetes</taxon>
        <taxon>Hypocreomycetidae</taxon>
        <taxon>Glomerellales</taxon>
        <taxon>Glomerellaceae</taxon>
        <taxon>Colletotrichum</taxon>
        <taxon>Colletotrichum orbiculare species complex</taxon>
    </lineage>
</organism>
<evidence type="ECO:0000313" key="2">
    <source>
        <dbReference type="Proteomes" id="UP000014480"/>
    </source>
</evidence>
<keyword evidence="2" id="KW-1185">Reference proteome</keyword>
<dbReference type="EMBL" id="AMCV02000032">
    <property type="protein sequence ID" value="TDZ16923.1"/>
    <property type="molecule type" value="Genomic_DNA"/>
</dbReference>
<reference evidence="2" key="2">
    <citation type="journal article" date="2019" name="Mol. Plant Microbe Interact.">
        <title>Genome sequence resources for four phytopathogenic fungi from the Colletotrichum orbiculare species complex.</title>
        <authorList>
            <person name="Gan P."/>
            <person name="Tsushima A."/>
            <person name="Narusaka M."/>
            <person name="Narusaka Y."/>
            <person name="Takano Y."/>
            <person name="Kubo Y."/>
            <person name="Shirasu K."/>
        </authorList>
    </citation>
    <scope>GENOME REANNOTATION</scope>
    <source>
        <strain evidence="2">104-T / ATCC 96160 / CBS 514.97 / LARS 414 / MAFF 240422</strain>
    </source>
</reference>
<dbReference type="Proteomes" id="UP000014480">
    <property type="component" value="Unassembled WGS sequence"/>
</dbReference>
<reference evidence="2" key="1">
    <citation type="journal article" date="2013" name="New Phytol.">
        <title>Comparative genomic and transcriptomic analyses reveal the hemibiotrophic stage shift of Colletotrichum fungi.</title>
        <authorList>
            <person name="Gan P."/>
            <person name="Ikeda K."/>
            <person name="Irieda H."/>
            <person name="Narusaka M."/>
            <person name="O'Connell R.J."/>
            <person name="Narusaka Y."/>
            <person name="Takano Y."/>
            <person name="Kubo Y."/>
            <person name="Shirasu K."/>
        </authorList>
    </citation>
    <scope>NUCLEOTIDE SEQUENCE [LARGE SCALE GENOMIC DNA]</scope>
    <source>
        <strain evidence="2">104-T / ATCC 96160 / CBS 514.97 / LARS 414 / MAFF 240422</strain>
    </source>
</reference>
<protein>
    <submittedName>
        <fullName evidence="1">Uncharacterized protein</fullName>
    </submittedName>
</protein>